<keyword evidence="2" id="KW-1185">Reference proteome</keyword>
<name>A0A5P8WKV6_9NOSO</name>
<dbReference type="EMBL" id="CP045230">
    <property type="protein sequence ID" value="QFS52796.1"/>
    <property type="molecule type" value="Genomic_DNA"/>
</dbReference>
<accession>A0A5P8WKV6</accession>
<gene>
    <name evidence="1" type="ORF">GXM_10060</name>
</gene>
<dbReference type="AlphaFoldDB" id="A0A5P8WKV6"/>
<evidence type="ECO:0000313" key="2">
    <source>
        <dbReference type="Proteomes" id="UP000326678"/>
    </source>
</evidence>
<proteinExistence type="predicted"/>
<protein>
    <submittedName>
        <fullName evidence="1">Uncharacterized protein</fullName>
    </submittedName>
</protein>
<evidence type="ECO:0000313" key="1">
    <source>
        <dbReference type="EMBL" id="QFS52796.1"/>
    </source>
</evidence>
<organism evidence="1 2">
    <name type="scientific">Nostoc sphaeroides CCNUC1</name>
    <dbReference type="NCBI Taxonomy" id="2653204"/>
    <lineage>
        <taxon>Bacteria</taxon>
        <taxon>Bacillati</taxon>
        <taxon>Cyanobacteriota</taxon>
        <taxon>Cyanophyceae</taxon>
        <taxon>Nostocales</taxon>
        <taxon>Nostocaceae</taxon>
        <taxon>Nostoc</taxon>
    </lineage>
</organism>
<dbReference type="Proteomes" id="UP000326678">
    <property type="component" value="Chromosome pGXM03"/>
</dbReference>
<reference evidence="1 2" key="1">
    <citation type="submission" date="2019-10" db="EMBL/GenBank/DDBJ databases">
        <title>Genomic and transcriptomic insights into the perfect genentic adaptation of a filamentous nitrogen-fixing cyanobacterium to rice fields.</title>
        <authorList>
            <person name="Chen Z."/>
        </authorList>
    </citation>
    <scope>NUCLEOTIDE SEQUENCE [LARGE SCALE GENOMIC DNA]</scope>
    <source>
        <strain evidence="1">CCNUC1</strain>
    </source>
</reference>
<dbReference type="KEGG" id="nsh:GXM_10060"/>
<sequence>MILDLFRPQGAGLVPKTSICNLQFSISNLLSQPPLGIIPKHR</sequence>